<dbReference type="PANTHER" id="PTHR33116:SF78">
    <property type="entry name" value="OS12G0587133 PROTEIN"/>
    <property type="match status" value="1"/>
</dbReference>
<evidence type="ECO:0000313" key="2">
    <source>
        <dbReference type="EMBL" id="CAK9151349.1"/>
    </source>
</evidence>
<dbReference type="SUPFAM" id="SSF56672">
    <property type="entry name" value="DNA/RNA polymerases"/>
    <property type="match status" value="1"/>
</dbReference>
<feature type="domain" description="Reverse transcriptase" evidence="1">
    <location>
        <begin position="1"/>
        <end position="152"/>
    </location>
</feature>
<organism evidence="2 3">
    <name type="scientific">Ilex paraguariensis</name>
    <name type="common">yerba mate</name>
    <dbReference type="NCBI Taxonomy" id="185542"/>
    <lineage>
        <taxon>Eukaryota</taxon>
        <taxon>Viridiplantae</taxon>
        <taxon>Streptophyta</taxon>
        <taxon>Embryophyta</taxon>
        <taxon>Tracheophyta</taxon>
        <taxon>Spermatophyta</taxon>
        <taxon>Magnoliopsida</taxon>
        <taxon>eudicotyledons</taxon>
        <taxon>Gunneridae</taxon>
        <taxon>Pentapetalae</taxon>
        <taxon>asterids</taxon>
        <taxon>campanulids</taxon>
        <taxon>Aquifoliales</taxon>
        <taxon>Aquifoliaceae</taxon>
        <taxon>Ilex</taxon>
    </lineage>
</organism>
<gene>
    <name evidence="2" type="ORF">ILEXP_LOCUS19508</name>
</gene>
<dbReference type="EMBL" id="CAUOFW020002125">
    <property type="protein sequence ID" value="CAK9151349.1"/>
    <property type="molecule type" value="Genomic_DNA"/>
</dbReference>
<keyword evidence="3" id="KW-1185">Reference proteome</keyword>
<dbReference type="PROSITE" id="PS50878">
    <property type="entry name" value="RT_POL"/>
    <property type="match status" value="1"/>
</dbReference>
<dbReference type="InterPro" id="IPR043502">
    <property type="entry name" value="DNA/RNA_pol_sf"/>
</dbReference>
<reference evidence="2 3" key="1">
    <citation type="submission" date="2024-02" db="EMBL/GenBank/DDBJ databases">
        <authorList>
            <person name="Vignale AGUSTIN F."/>
            <person name="Sosa J E."/>
            <person name="Modenutti C."/>
        </authorList>
    </citation>
    <scope>NUCLEOTIDE SEQUENCE [LARGE SCALE GENOMIC DNA]</scope>
</reference>
<dbReference type="AlphaFoldDB" id="A0ABC8S294"/>
<comment type="caution">
    <text evidence="2">The sequence shown here is derived from an EMBL/GenBank/DDBJ whole genome shotgun (WGS) entry which is preliminary data.</text>
</comment>
<name>A0ABC8S294_9AQUA</name>
<dbReference type="Proteomes" id="UP001642360">
    <property type="component" value="Unassembled WGS sequence"/>
</dbReference>
<proteinExistence type="predicted"/>
<protein>
    <recommendedName>
        <fullName evidence="1">Reverse transcriptase domain-containing protein</fullName>
    </recommendedName>
</protein>
<evidence type="ECO:0000313" key="3">
    <source>
        <dbReference type="Proteomes" id="UP001642360"/>
    </source>
</evidence>
<dbReference type="PANTHER" id="PTHR33116">
    <property type="entry name" value="REVERSE TRANSCRIPTASE ZINC-BINDING DOMAIN-CONTAINING PROTEIN-RELATED-RELATED"/>
    <property type="match status" value="1"/>
</dbReference>
<dbReference type="InterPro" id="IPR000477">
    <property type="entry name" value="RT_dom"/>
</dbReference>
<evidence type="ECO:0000259" key="1">
    <source>
        <dbReference type="PROSITE" id="PS50878"/>
    </source>
</evidence>
<accession>A0ABC8S294</accession>
<sequence length="152" mass="17509">MKAFDMVDWDFVIFTLKRFNFPSNMISWIQASITTPRFSINLNGELVGFFPSKRGIRQGDPLSPYLFFLIMEVFTHILKAEIATLDSFKYHWRCKRQKLVQLCFADDLFLFCHGSLPSVVVLKKALDTFQSLSGLSANAIKSEIFISRIPET</sequence>
<dbReference type="Pfam" id="PF00078">
    <property type="entry name" value="RVT_1"/>
    <property type="match status" value="1"/>
</dbReference>